<reference evidence="1 2" key="1">
    <citation type="submission" date="2019-07" db="EMBL/GenBank/DDBJ databases">
        <title>Rhodococcus cavernicolus sp. nov., isolated from a cave.</title>
        <authorList>
            <person name="Lee S.D."/>
        </authorList>
    </citation>
    <scope>NUCLEOTIDE SEQUENCE [LARGE SCALE GENOMIC DNA]</scope>
    <source>
        <strain evidence="1 2">C1-24</strain>
    </source>
</reference>
<dbReference type="OrthoDB" id="4483076at2"/>
<dbReference type="EMBL" id="VLNY01000001">
    <property type="protein sequence ID" value="KAA0024723.1"/>
    <property type="molecule type" value="Genomic_DNA"/>
</dbReference>
<name>A0A5A7SJB6_9NOCA</name>
<protein>
    <submittedName>
        <fullName evidence="1">Uncharacterized protein</fullName>
    </submittedName>
</protein>
<sequence length="210" mass="21631">MSIPLTLGMPEPRDRAGLTDRLLLPRSGRPRGAHIGPRIVRASEFESSDGEVIVAVDQEPTRSDRIVRYHLDVPADQLGEALALPGPLAIFVADPDGESTRAIAAAGHSAGIAVSEPVGRIADFLAVIAHTDVGFVARAADGAAVVRILAATVAALRGDDIRTALAAPNVPALNALHPDAGAAVREVLLGIEIGDVDEATAYLVAAGLLD</sequence>
<keyword evidence="2" id="KW-1185">Reference proteome</keyword>
<gene>
    <name evidence="1" type="ORF">FOY51_01950</name>
</gene>
<organism evidence="1 2">
    <name type="scientific">Antrihabitans cavernicola</name>
    <dbReference type="NCBI Taxonomy" id="2495913"/>
    <lineage>
        <taxon>Bacteria</taxon>
        <taxon>Bacillati</taxon>
        <taxon>Actinomycetota</taxon>
        <taxon>Actinomycetes</taxon>
        <taxon>Mycobacteriales</taxon>
        <taxon>Nocardiaceae</taxon>
        <taxon>Antrihabitans</taxon>
    </lineage>
</organism>
<comment type="caution">
    <text evidence="1">The sequence shown here is derived from an EMBL/GenBank/DDBJ whole genome shotgun (WGS) entry which is preliminary data.</text>
</comment>
<dbReference type="Proteomes" id="UP000322244">
    <property type="component" value="Unassembled WGS sequence"/>
</dbReference>
<evidence type="ECO:0000313" key="2">
    <source>
        <dbReference type="Proteomes" id="UP000322244"/>
    </source>
</evidence>
<accession>A0A5A7SJB6</accession>
<dbReference type="RefSeq" id="WP_149428498.1">
    <property type="nucleotide sequence ID" value="NZ_VLNY01000001.1"/>
</dbReference>
<evidence type="ECO:0000313" key="1">
    <source>
        <dbReference type="EMBL" id="KAA0024723.1"/>
    </source>
</evidence>
<proteinExistence type="predicted"/>
<dbReference type="AlphaFoldDB" id="A0A5A7SJB6"/>